<proteinExistence type="predicted"/>
<gene>
    <name evidence="1" type="ORF">SMTD_LOCUS20726</name>
</gene>
<dbReference type="AlphaFoldDB" id="A0A3P8G3P5"/>
<reference evidence="1 2" key="1">
    <citation type="submission" date="2018-11" db="EMBL/GenBank/DDBJ databases">
        <authorList>
            <consortium name="Pathogen Informatics"/>
        </authorList>
    </citation>
    <scope>NUCLEOTIDE SEQUENCE [LARGE SCALE GENOMIC DNA]</scope>
    <source>
        <strain>Denwood</strain>
        <strain evidence="2">Zambia</strain>
    </source>
</reference>
<dbReference type="Proteomes" id="UP000269396">
    <property type="component" value="Unassembled WGS sequence"/>
</dbReference>
<accession>A0A3P8G3P5</accession>
<sequence length="38" mass="4220">MNAAIVFKGKPITAENPKSDIAKFTTRIFEGVLRDLNL</sequence>
<evidence type="ECO:0000313" key="2">
    <source>
        <dbReference type="Proteomes" id="UP000269396"/>
    </source>
</evidence>
<keyword evidence="2" id="KW-1185">Reference proteome</keyword>
<protein>
    <submittedName>
        <fullName evidence="1">Uncharacterized protein</fullName>
    </submittedName>
</protein>
<name>A0A3P8G3P5_9TREM</name>
<organism evidence="1 2">
    <name type="scientific">Schistosoma mattheei</name>
    <dbReference type="NCBI Taxonomy" id="31246"/>
    <lineage>
        <taxon>Eukaryota</taxon>
        <taxon>Metazoa</taxon>
        <taxon>Spiralia</taxon>
        <taxon>Lophotrochozoa</taxon>
        <taxon>Platyhelminthes</taxon>
        <taxon>Trematoda</taxon>
        <taxon>Digenea</taxon>
        <taxon>Strigeidida</taxon>
        <taxon>Schistosomatoidea</taxon>
        <taxon>Schistosomatidae</taxon>
        <taxon>Schistosoma</taxon>
    </lineage>
</organism>
<evidence type="ECO:0000313" key="1">
    <source>
        <dbReference type="EMBL" id="VDP83237.1"/>
    </source>
</evidence>
<dbReference type="EMBL" id="UZAL01045212">
    <property type="protein sequence ID" value="VDP83237.1"/>
    <property type="molecule type" value="Genomic_DNA"/>
</dbReference>